<evidence type="ECO:0000256" key="3">
    <source>
        <dbReference type="ARBA" id="ARBA00022679"/>
    </source>
</evidence>
<dbReference type="SUPFAM" id="SSF81301">
    <property type="entry name" value="Nucleotidyltransferase"/>
    <property type="match status" value="1"/>
</dbReference>
<dbReference type="PANTHER" id="PTHR12271:SF66">
    <property type="entry name" value="TERMINAL URIDYLYLTRANSFERASE TAILOR"/>
    <property type="match status" value="1"/>
</dbReference>
<evidence type="ECO:0000256" key="5">
    <source>
        <dbReference type="ARBA" id="ARBA00022842"/>
    </source>
</evidence>
<comment type="caution">
    <text evidence="9">The sequence shown here is derived from an EMBL/GenBank/DDBJ whole genome shotgun (WGS) entry which is preliminary data.</text>
</comment>
<feature type="compositionally biased region" description="Basic and acidic residues" evidence="7">
    <location>
        <begin position="1"/>
        <end position="15"/>
    </location>
</feature>
<gene>
    <name evidence="9" type="ORF">CBOVIS_LOCUS5193</name>
</gene>
<dbReference type="GO" id="GO:0003676">
    <property type="term" value="F:nucleic acid binding"/>
    <property type="evidence" value="ECO:0007669"/>
    <property type="project" value="InterPro"/>
</dbReference>
<dbReference type="Proteomes" id="UP000494206">
    <property type="component" value="Unassembled WGS sequence"/>
</dbReference>
<keyword evidence="6" id="KW-0862">Zinc</keyword>
<accession>A0A8S1ENG2</accession>
<feature type="compositionally biased region" description="Polar residues" evidence="7">
    <location>
        <begin position="119"/>
        <end position="136"/>
    </location>
</feature>
<dbReference type="GO" id="GO:0031123">
    <property type="term" value="P:RNA 3'-end processing"/>
    <property type="evidence" value="ECO:0007669"/>
    <property type="project" value="TreeGrafter"/>
</dbReference>
<proteinExistence type="predicted"/>
<feature type="compositionally biased region" description="Basic and acidic residues" evidence="7">
    <location>
        <begin position="109"/>
        <end position="118"/>
    </location>
</feature>
<dbReference type="InterPro" id="IPR054708">
    <property type="entry name" value="MTPAP-like_central"/>
</dbReference>
<evidence type="ECO:0000256" key="1">
    <source>
        <dbReference type="ARBA" id="ARBA00001936"/>
    </source>
</evidence>
<keyword evidence="3" id="KW-0808">Transferase</keyword>
<reference evidence="9 10" key="1">
    <citation type="submission" date="2020-04" db="EMBL/GenBank/DDBJ databases">
        <authorList>
            <person name="Laetsch R D."/>
            <person name="Stevens L."/>
            <person name="Kumar S."/>
            <person name="Blaxter L. M."/>
        </authorList>
    </citation>
    <scope>NUCLEOTIDE SEQUENCE [LARGE SCALE GENOMIC DNA]</scope>
</reference>
<comment type="cofactor">
    <cofactor evidence="2">
        <name>Mg(2+)</name>
        <dbReference type="ChEBI" id="CHEBI:18420"/>
    </cofactor>
</comment>
<comment type="cofactor">
    <cofactor evidence="1">
        <name>Mn(2+)</name>
        <dbReference type="ChEBI" id="CHEBI:29035"/>
    </cofactor>
</comment>
<evidence type="ECO:0000313" key="10">
    <source>
        <dbReference type="Proteomes" id="UP000494206"/>
    </source>
</evidence>
<dbReference type="CDD" id="cd05402">
    <property type="entry name" value="NT_PAP_TUTase"/>
    <property type="match status" value="1"/>
</dbReference>
<keyword evidence="10" id="KW-1185">Reference proteome</keyword>
<dbReference type="Pfam" id="PF22600">
    <property type="entry name" value="MTPAP-like_central"/>
    <property type="match status" value="1"/>
</dbReference>
<dbReference type="PROSITE" id="PS50158">
    <property type="entry name" value="ZF_CCHC"/>
    <property type="match status" value="1"/>
</dbReference>
<dbReference type="Pfam" id="PF03828">
    <property type="entry name" value="PAP_assoc"/>
    <property type="match status" value="2"/>
</dbReference>
<feature type="compositionally biased region" description="Polar residues" evidence="7">
    <location>
        <begin position="87"/>
        <end position="107"/>
    </location>
</feature>
<keyword evidence="5" id="KW-0460">Magnesium</keyword>
<dbReference type="GO" id="GO:0050265">
    <property type="term" value="F:RNA uridylyltransferase activity"/>
    <property type="evidence" value="ECO:0007669"/>
    <property type="project" value="TreeGrafter"/>
</dbReference>
<evidence type="ECO:0000256" key="6">
    <source>
        <dbReference type="PROSITE-ProRule" id="PRU00047"/>
    </source>
</evidence>
<dbReference type="PANTHER" id="PTHR12271">
    <property type="entry name" value="POLY A POLYMERASE CID PAP -RELATED"/>
    <property type="match status" value="1"/>
</dbReference>
<name>A0A8S1ENG2_9PELO</name>
<dbReference type="SUPFAM" id="SSF81631">
    <property type="entry name" value="PAP/OAS1 substrate-binding domain"/>
    <property type="match status" value="2"/>
</dbReference>
<evidence type="ECO:0000256" key="2">
    <source>
        <dbReference type="ARBA" id="ARBA00001946"/>
    </source>
</evidence>
<evidence type="ECO:0000259" key="8">
    <source>
        <dbReference type="PROSITE" id="PS50158"/>
    </source>
</evidence>
<dbReference type="InterPro" id="IPR002058">
    <property type="entry name" value="PAP_assoc"/>
</dbReference>
<dbReference type="Gene3D" id="1.10.1410.10">
    <property type="match status" value="2"/>
</dbReference>
<sequence>MKKSTGEERARKEDGTSNAGQNGKKKNIQNGGADSNGRYPPKNGKKRKNDPVEVVEVPIGEPKSNGKKVEVKKNVNKKKNEKVSGKPTNSANPSQQQKPANKSAYSHNRSKEGKKPTDNEYTNGVRNQSNYQESNSSMMNVSQHVQEKMAVAAEQQRTTYYFSKNKGVAVSPEEFKNNIQHTFSAFPVDQNEQILIASKYSLMISTASTKCKALFIRVKSQDHSNNLVVNALISIQSTREEIFKACQECIRTFDQYPNTRKSARIPFSIISEKYLNSVYISRLNEPSDNFPEAIYYCNRCDFHINSINHAKDHLEKSSHFDDIERQQLRDELFECIPKPTAAHLKAIGILLNFQHEKVRQNPCITSSFVDDVVNFIQYELFNELSLKVELKPFGSTIYNADINDSDLNLAFSVKNFANEKLFELLNNVVHFLQNSKKMVASIESDGLNSSRIVFKYKNVDVRLYSLTSSRSQILLSELMKTYTSLRPEVAVFLKLVRLWAKMANIDSKNKYKSGLPRYGFDLMAIHFLQQSEMLPVLHEMVEENEKEVPNEENQSRGVYSVPEEARERRIRIMSNYLKDRKKIAERFDMKKEWNLPQLWIDFFKYYAENNRDVVVQITQKNRMSKDATKWNRKILHVVDPFRSDNVLSVTKSSAFLPYFFNCILTAFLHFGLPRTRRGPIVRVELYQKKQSSPAKKGSRATVAVAKKAVNEKKEEDEEIEMDQQKLDLFGLAVNNRLKVAENSHLKRIRSCKLIKRCKKEIESEKHEFNEESSLMYWSRLSPVRELVPDCLPSSTATPKDDLTLELRKMQIRDEEEDELAMPSSSKSVSRICEHIRPQAAVDEPTDLINSVTNIDEKICQEEFYIRQSIKKEKIIRKAELLTESDYCFKFDSDAFTLGYEVLMKCSSCDGSHCVDDCPALKMPPIENYTKKRTPEELKEFDDIIENYYKKNIIDKKRLNLLQSKVSALKDFLSEKFKRNIFLTIFGSVMTGMGVNNSDVDLCFRFDDELEPPKNEDAISVIKNIQIFLKQCSYARNVQAILTAKVPIVKFVLQLNASIFVDADISYYNILALYNTSLLKQYTLWTPGQKFAKLALFIKRWAKMCDIGDASKGSISSYAYILLLISYLQQCDPPVLPRLQEDFRDETTPKRIVESWDTYFYESDEQTVKSWAKNKQSVSELLIGFFDYYSKFDYRNLVIQCRREMNLSKLEKDWNNKSLCIEDPFDLHHNLGSGVTKKMFAFIHKTFICSRQVFMTSQIRDQIPKDQQFLENYTTCLLKHCCQGSAPTDRQCHRCGKIGHYAESCSKRWND</sequence>
<dbReference type="InterPro" id="IPR001878">
    <property type="entry name" value="Znf_CCHC"/>
</dbReference>
<evidence type="ECO:0000256" key="7">
    <source>
        <dbReference type="SAM" id="MobiDB-lite"/>
    </source>
</evidence>
<protein>
    <recommendedName>
        <fullName evidence="8">CCHC-type domain-containing protein</fullName>
    </recommendedName>
</protein>
<dbReference type="Gene3D" id="3.30.460.10">
    <property type="entry name" value="Beta Polymerase, domain 2"/>
    <property type="match status" value="1"/>
</dbReference>
<evidence type="ECO:0000256" key="4">
    <source>
        <dbReference type="ARBA" id="ARBA00022723"/>
    </source>
</evidence>
<dbReference type="GO" id="GO:1990817">
    <property type="term" value="F:poly(A) RNA polymerase activity"/>
    <property type="evidence" value="ECO:0007669"/>
    <property type="project" value="UniProtKB-ARBA"/>
</dbReference>
<dbReference type="InterPro" id="IPR043519">
    <property type="entry name" value="NT_sf"/>
</dbReference>
<organism evidence="9 10">
    <name type="scientific">Caenorhabditis bovis</name>
    <dbReference type="NCBI Taxonomy" id="2654633"/>
    <lineage>
        <taxon>Eukaryota</taxon>
        <taxon>Metazoa</taxon>
        <taxon>Ecdysozoa</taxon>
        <taxon>Nematoda</taxon>
        <taxon>Chromadorea</taxon>
        <taxon>Rhabditida</taxon>
        <taxon>Rhabditina</taxon>
        <taxon>Rhabditomorpha</taxon>
        <taxon>Rhabditoidea</taxon>
        <taxon>Rhabditidae</taxon>
        <taxon>Peloderinae</taxon>
        <taxon>Caenorhabditis</taxon>
    </lineage>
</organism>
<feature type="region of interest" description="Disordered" evidence="7">
    <location>
        <begin position="1"/>
        <end position="136"/>
    </location>
</feature>
<keyword evidence="6" id="KW-0863">Zinc-finger</keyword>
<keyword evidence="4" id="KW-0479">Metal-binding</keyword>
<dbReference type="GO" id="GO:0008270">
    <property type="term" value="F:zinc ion binding"/>
    <property type="evidence" value="ECO:0007669"/>
    <property type="project" value="UniProtKB-KW"/>
</dbReference>
<feature type="domain" description="CCHC-type" evidence="8">
    <location>
        <begin position="1291"/>
        <end position="1306"/>
    </location>
</feature>
<dbReference type="OrthoDB" id="407432at2759"/>
<dbReference type="EMBL" id="CADEPM010000003">
    <property type="protein sequence ID" value="CAB3402596.1"/>
    <property type="molecule type" value="Genomic_DNA"/>
</dbReference>
<evidence type="ECO:0000313" key="9">
    <source>
        <dbReference type="EMBL" id="CAB3402596.1"/>
    </source>
</evidence>